<keyword evidence="16" id="KW-0862">Zinc</keyword>
<evidence type="ECO:0000256" key="6">
    <source>
        <dbReference type="ARBA" id="ARBA00022806"/>
    </source>
</evidence>
<dbReference type="InterPro" id="IPR001878">
    <property type="entry name" value="Znf_CCHC"/>
</dbReference>
<dbReference type="SUPFAM" id="SSF52540">
    <property type="entry name" value="P-loop containing nucleoside triphosphate hydrolases"/>
    <property type="match status" value="2"/>
</dbReference>
<dbReference type="GO" id="GO:0006281">
    <property type="term" value="P:DNA repair"/>
    <property type="evidence" value="ECO:0007669"/>
    <property type="project" value="UniProtKB-UniRule"/>
</dbReference>
<feature type="compositionally biased region" description="Basic and acidic residues" evidence="17">
    <location>
        <begin position="7"/>
        <end position="18"/>
    </location>
</feature>
<dbReference type="PROSITE" id="PS50158">
    <property type="entry name" value="ZF_CCHC"/>
    <property type="match status" value="1"/>
</dbReference>
<dbReference type="InterPro" id="IPR027417">
    <property type="entry name" value="P-loop_NTPase"/>
</dbReference>
<comment type="subcellular location">
    <subcellularLocation>
        <location evidence="2">Nucleus</location>
        <location evidence="2">Nucleolus</location>
    </subcellularLocation>
    <subcellularLocation>
        <location evidence="15">Nucleus</location>
    </subcellularLocation>
    <subcellularLocation>
        <location evidence="15">Mitochondrion</location>
    </subcellularLocation>
</comment>
<organism evidence="19 20">
    <name type="scientific">Rhynchosporium graminicola</name>
    <dbReference type="NCBI Taxonomy" id="2792576"/>
    <lineage>
        <taxon>Eukaryota</taxon>
        <taxon>Fungi</taxon>
        <taxon>Dikarya</taxon>
        <taxon>Ascomycota</taxon>
        <taxon>Pezizomycotina</taxon>
        <taxon>Leotiomycetes</taxon>
        <taxon>Helotiales</taxon>
        <taxon>Ploettnerulaceae</taxon>
        <taxon>Rhynchosporium</taxon>
    </lineage>
</organism>
<name>A0A1E1KHD1_9HELO</name>
<keyword evidence="5 15" id="KW-0378">Hydrolase</keyword>
<feature type="region of interest" description="Disordered" evidence="17">
    <location>
        <begin position="312"/>
        <end position="357"/>
    </location>
</feature>
<feature type="binding site" evidence="15">
    <location>
        <begin position="389"/>
        <end position="396"/>
    </location>
    <ligand>
        <name>ATP</name>
        <dbReference type="ChEBI" id="CHEBI:30616"/>
    </ligand>
</feature>
<keyword evidence="6 15" id="KW-0347">Helicase</keyword>
<dbReference type="Pfam" id="PF21530">
    <property type="entry name" value="Pif1_2B_dom"/>
    <property type="match status" value="1"/>
</dbReference>
<dbReference type="InterPro" id="IPR051055">
    <property type="entry name" value="PIF1_helicase"/>
</dbReference>
<feature type="compositionally biased region" description="Polar residues" evidence="17">
    <location>
        <begin position="230"/>
        <end position="240"/>
    </location>
</feature>
<dbReference type="AlphaFoldDB" id="A0A1E1KHD1"/>
<evidence type="ECO:0000256" key="15">
    <source>
        <dbReference type="HAMAP-Rule" id="MF_03176"/>
    </source>
</evidence>
<evidence type="ECO:0000256" key="4">
    <source>
        <dbReference type="ARBA" id="ARBA00022763"/>
    </source>
</evidence>
<comment type="subunit">
    <text evidence="15">Monomer.</text>
</comment>
<dbReference type="InterPro" id="IPR048293">
    <property type="entry name" value="PIF1_RRM3_pfh1"/>
</dbReference>
<gene>
    <name evidence="15" type="primary">PIF1</name>
    <name evidence="19" type="ORF">RCO7_00258</name>
</gene>
<dbReference type="PANTHER" id="PTHR47642:SF5">
    <property type="entry name" value="ATP-DEPENDENT DNA HELICASE"/>
    <property type="match status" value="1"/>
</dbReference>
<dbReference type="InterPro" id="IPR010285">
    <property type="entry name" value="DNA_helicase_pif1-like_DEAD"/>
</dbReference>
<evidence type="ECO:0000256" key="9">
    <source>
        <dbReference type="ARBA" id="ARBA00023128"/>
    </source>
</evidence>
<keyword evidence="10 15" id="KW-0233">DNA recombination</keyword>
<dbReference type="InParanoid" id="A0A1E1KHD1"/>
<feature type="region of interest" description="Disordered" evidence="17">
    <location>
        <begin position="696"/>
        <end position="725"/>
    </location>
</feature>
<dbReference type="InterPro" id="IPR036875">
    <property type="entry name" value="Znf_CCHC_sf"/>
</dbReference>
<evidence type="ECO:0000256" key="12">
    <source>
        <dbReference type="ARBA" id="ARBA00023235"/>
    </source>
</evidence>
<dbReference type="STRING" id="914237.A0A1E1KHD1"/>
<dbReference type="CDD" id="cd18037">
    <property type="entry name" value="DEXSc_Pif1_like"/>
    <property type="match status" value="1"/>
</dbReference>
<dbReference type="SMART" id="SM00382">
    <property type="entry name" value="AAA"/>
    <property type="match status" value="1"/>
</dbReference>
<keyword evidence="16" id="KW-0479">Metal-binding</keyword>
<proteinExistence type="inferred from homology"/>
<keyword evidence="4 15" id="KW-0227">DNA damage</keyword>
<dbReference type="FunFam" id="3.40.50.300:FF:001226">
    <property type="entry name" value="ATP-dependent DNA helicase PIF1"/>
    <property type="match status" value="1"/>
</dbReference>
<feature type="compositionally biased region" description="Low complexity" evidence="17">
    <location>
        <begin position="200"/>
        <end position="211"/>
    </location>
</feature>
<keyword evidence="20" id="KW-1185">Reference proteome</keyword>
<evidence type="ECO:0000256" key="1">
    <source>
        <dbReference type="ARBA" id="ARBA00001946"/>
    </source>
</evidence>
<feature type="compositionally biased region" description="Basic and acidic residues" evidence="17">
    <location>
        <begin position="345"/>
        <end position="354"/>
    </location>
</feature>
<protein>
    <recommendedName>
        <fullName evidence="15">ATP-dependent DNA helicase PIF1</fullName>
        <ecNumber evidence="15">5.6.2.3</ecNumber>
    </recommendedName>
    <alternativeName>
        <fullName evidence="15">DNA 5'-3' helicase PIF1</fullName>
    </alternativeName>
    <alternativeName>
        <fullName evidence="15">DNA repair and recombination helicase PIF1</fullName>
    </alternativeName>
</protein>
<keyword evidence="9 15" id="KW-0496">Mitochondrion</keyword>
<evidence type="ECO:0000256" key="13">
    <source>
        <dbReference type="ARBA" id="ARBA00023242"/>
    </source>
</evidence>
<dbReference type="EMBL" id="FJUW01000013">
    <property type="protein sequence ID" value="CZS97390.1"/>
    <property type="molecule type" value="Genomic_DNA"/>
</dbReference>
<comment type="catalytic activity">
    <reaction evidence="14 15">
        <text>ATP + H2O = ADP + phosphate + H(+)</text>
        <dbReference type="Rhea" id="RHEA:13065"/>
        <dbReference type="ChEBI" id="CHEBI:15377"/>
        <dbReference type="ChEBI" id="CHEBI:15378"/>
        <dbReference type="ChEBI" id="CHEBI:30616"/>
        <dbReference type="ChEBI" id="CHEBI:43474"/>
        <dbReference type="ChEBI" id="CHEBI:456216"/>
        <dbReference type="EC" id="5.6.2.3"/>
    </reaction>
</comment>
<evidence type="ECO:0000259" key="18">
    <source>
        <dbReference type="PROSITE" id="PS50158"/>
    </source>
</evidence>
<dbReference type="PANTHER" id="PTHR47642">
    <property type="entry name" value="ATP-DEPENDENT DNA HELICASE"/>
    <property type="match status" value="1"/>
</dbReference>
<dbReference type="GO" id="GO:0043139">
    <property type="term" value="F:5'-3' DNA helicase activity"/>
    <property type="evidence" value="ECO:0007669"/>
    <property type="project" value="UniProtKB-UniRule"/>
</dbReference>
<dbReference type="GO" id="GO:0005730">
    <property type="term" value="C:nucleolus"/>
    <property type="evidence" value="ECO:0007669"/>
    <property type="project" value="UniProtKB-SubCell"/>
</dbReference>
<evidence type="ECO:0000313" key="19">
    <source>
        <dbReference type="EMBL" id="CZS97390.1"/>
    </source>
</evidence>
<keyword evidence="8 15" id="KW-0238">DNA-binding</keyword>
<evidence type="ECO:0000256" key="11">
    <source>
        <dbReference type="ARBA" id="ARBA00023204"/>
    </source>
</evidence>
<dbReference type="Proteomes" id="UP000178129">
    <property type="component" value="Unassembled WGS sequence"/>
</dbReference>
<comment type="cofactor">
    <cofactor evidence="1 15">
        <name>Mg(2+)</name>
        <dbReference type="ChEBI" id="CHEBI:18420"/>
    </cofactor>
</comment>
<dbReference type="InterPro" id="IPR049163">
    <property type="entry name" value="Pif1-like_2B_dom"/>
</dbReference>
<dbReference type="GO" id="GO:0006310">
    <property type="term" value="P:DNA recombination"/>
    <property type="evidence" value="ECO:0007669"/>
    <property type="project" value="UniProtKB-UniRule"/>
</dbReference>
<dbReference type="HAMAP" id="MF_03176">
    <property type="entry name" value="PIF1"/>
    <property type="match status" value="1"/>
</dbReference>
<feature type="region of interest" description="Disordered" evidence="17">
    <location>
        <begin position="1"/>
        <end position="88"/>
    </location>
</feature>
<feature type="region of interest" description="Disordered" evidence="17">
    <location>
        <begin position="165"/>
        <end position="256"/>
    </location>
</feature>
<sequence>MLSKAVKSHEASKPKTSLEKQLFPSSSPAQNGNIEDQFKKIRPSTQSIGGYTGYKNSFAKPTIPSKSSKPSHPLRPRSPNIKQPFSRTPSISFVPSLLSTASSLSTVLSRRDSFRDSPDTIDLTKDVPVFSKPAKINVGEVEYSFDDFEDDADIDLDMEYELPMSMAAPPIPSQTNPHPAPSPYALPKLPRQSTPQNPASSAQTWSSSSPSHKMTPPVSLKRREREETTGQDSTTGTENAPNPRPVKRRTLPWHQNRAEADEVAELREEQEDEMASIASSGSQPQIFCFRCKGIGHYSKDCEALKKGQGTKWDFTPKEKRMPWNSTGSTIAEEKKKFKDKQKARRTAEDTTAEGRRRKAAVMTPITLSQEQQKVLDLVVNQSKSVFFTGSAGTGKSVLMRAIIAELRKKYSREPDRVAVTASTGLAACNIGGVTLHSFGGIGLGKEDAPTLVKKIKRNQKAKNRWIRTKILIVDEISMVDGDLFDKLESIARLMRNNGRPFGGIQLVITGDFFQLPPVPDFESRGRAVKFAFDAGTWPTAIHHTIGLTEVFRQKDPVFANMLNEMRLGKITPETIAAFKKLSRPVAHENGLAATELFPTRNEVENSNAFRMRSLVGKSYKYEARDTGTITDVGMRDKLLSNMMAPKMLELKKGAQVMLIKNMDDGLVNGSLGKVTAFMSEKTFELYDRNPDLFDDEIGDEDLTEEGKDERSKIRASFSSSKDSTADAGRLYPLVQFSAADGTTRAILVQPEEWKVELPSGEVQAQRSQLPLILAWALSIHKAQGQTLECVKIDLKKIFEKGQAYVALSRATSQAGLEVQNFDKSKVMAHARVGQFYDSLYSVNKALKHPTVAKSEHPIASKPTQMKKAKTHEEEYMMAEFEQKRGHNFDDEEAAMAAYG</sequence>
<evidence type="ECO:0000256" key="14">
    <source>
        <dbReference type="ARBA" id="ARBA00048954"/>
    </source>
</evidence>
<evidence type="ECO:0000256" key="17">
    <source>
        <dbReference type="SAM" id="MobiDB-lite"/>
    </source>
</evidence>
<feature type="domain" description="CCHC-type" evidence="18">
    <location>
        <begin position="288"/>
        <end position="301"/>
    </location>
</feature>
<dbReference type="Gene3D" id="3.40.50.300">
    <property type="entry name" value="P-loop containing nucleotide triphosphate hydrolases"/>
    <property type="match status" value="1"/>
</dbReference>
<dbReference type="GO" id="GO:0016887">
    <property type="term" value="F:ATP hydrolysis activity"/>
    <property type="evidence" value="ECO:0007669"/>
    <property type="project" value="RHEA"/>
</dbReference>
<dbReference type="GO" id="GO:0005739">
    <property type="term" value="C:mitochondrion"/>
    <property type="evidence" value="ECO:0007669"/>
    <property type="project" value="UniProtKB-SubCell"/>
</dbReference>
<evidence type="ECO:0000256" key="10">
    <source>
        <dbReference type="ARBA" id="ARBA00023172"/>
    </source>
</evidence>
<keyword evidence="13 15" id="KW-0539">Nucleus</keyword>
<evidence type="ECO:0000256" key="3">
    <source>
        <dbReference type="ARBA" id="ARBA00022741"/>
    </source>
</evidence>
<accession>A0A1E1KHD1</accession>
<comment type="caution">
    <text evidence="19">The sequence shown here is derived from an EMBL/GenBank/DDBJ whole genome shotgun (WGS) entry which is preliminary data.</text>
</comment>
<evidence type="ECO:0000256" key="2">
    <source>
        <dbReference type="ARBA" id="ARBA00004604"/>
    </source>
</evidence>
<evidence type="ECO:0000256" key="16">
    <source>
        <dbReference type="PROSITE-ProRule" id="PRU00047"/>
    </source>
</evidence>
<comment type="function">
    <text evidence="15">DNA-dependent ATPase and 5'-3' DNA helicase required for the maintenance of both mitochondrial and nuclear genome stability.</text>
</comment>
<reference evidence="20" key="1">
    <citation type="submission" date="2016-03" db="EMBL/GenBank/DDBJ databases">
        <authorList>
            <person name="Ploux O."/>
        </authorList>
    </citation>
    <scope>NUCLEOTIDE SEQUENCE [LARGE SCALE GENOMIC DNA]</scope>
    <source>
        <strain evidence="20">UK7</strain>
    </source>
</reference>
<dbReference type="EC" id="5.6.2.3" evidence="15"/>
<comment type="similarity">
    <text evidence="15">Belongs to the helicase family. PIF1 subfamily.</text>
</comment>
<keyword evidence="11 15" id="KW-0234">DNA repair</keyword>
<dbReference type="SUPFAM" id="SSF57756">
    <property type="entry name" value="Retrovirus zinc finger-like domains"/>
    <property type="match status" value="1"/>
</dbReference>
<keyword evidence="7 15" id="KW-0067">ATP-binding</keyword>
<dbReference type="Pfam" id="PF05970">
    <property type="entry name" value="PIF1"/>
    <property type="match status" value="1"/>
</dbReference>
<keyword evidence="12 15" id="KW-0413">Isomerase</keyword>
<dbReference type="GO" id="GO:0003697">
    <property type="term" value="F:single-stranded DNA binding"/>
    <property type="evidence" value="ECO:0007669"/>
    <property type="project" value="UniProtKB-ARBA"/>
</dbReference>
<evidence type="ECO:0000256" key="5">
    <source>
        <dbReference type="ARBA" id="ARBA00022801"/>
    </source>
</evidence>
<feature type="compositionally biased region" description="Polar residues" evidence="17">
    <location>
        <begin position="23"/>
        <end position="34"/>
    </location>
</feature>
<dbReference type="GO" id="GO:0000723">
    <property type="term" value="P:telomere maintenance"/>
    <property type="evidence" value="ECO:0007669"/>
    <property type="project" value="InterPro"/>
</dbReference>
<keyword evidence="16" id="KW-0863">Zinc-finger</keyword>
<dbReference type="InterPro" id="IPR003593">
    <property type="entry name" value="AAA+_ATPase"/>
</dbReference>
<dbReference type="GO" id="GO:0008270">
    <property type="term" value="F:zinc ion binding"/>
    <property type="evidence" value="ECO:0007669"/>
    <property type="project" value="UniProtKB-KW"/>
</dbReference>
<evidence type="ECO:0000256" key="7">
    <source>
        <dbReference type="ARBA" id="ARBA00022840"/>
    </source>
</evidence>
<keyword evidence="3 15" id="KW-0547">Nucleotide-binding</keyword>
<dbReference type="GO" id="GO:0005524">
    <property type="term" value="F:ATP binding"/>
    <property type="evidence" value="ECO:0007669"/>
    <property type="project" value="UniProtKB-UniRule"/>
</dbReference>
<feature type="DNA-binding region" evidence="15">
    <location>
        <begin position="802"/>
        <end position="821"/>
    </location>
</feature>
<dbReference type="CDD" id="cd18809">
    <property type="entry name" value="SF1_C_RecD"/>
    <property type="match status" value="1"/>
</dbReference>
<evidence type="ECO:0000313" key="20">
    <source>
        <dbReference type="Proteomes" id="UP000178129"/>
    </source>
</evidence>
<evidence type="ECO:0000256" key="8">
    <source>
        <dbReference type="ARBA" id="ARBA00023125"/>
    </source>
</evidence>
<dbReference type="FunCoup" id="A0A1E1KHD1">
    <property type="interactions" value="811"/>
</dbReference>